<gene>
    <name evidence="2" type="ORF">EJ04DRAFT_509094</name>
</gene>
<evidence type="ECO:0000259" key="1">
    <source>
        <dbReference type="Pfam" id="PF13649"/>
    </source>
</evidence>
<evidence type="ECO:0000313" key="3">
    <source>
        <dbReference type="Proteomes" id="UP000799444"/>
    </source>
</evidence>
<dbReference type="SUPFAM" id="SSF53335">
    <property type="entry name" value="S-adenosyl-L-methionine-dependent methyltransferases"/>
    <property type="match status" value="1"/>
</dbReference>
<dbReference type="AlphaFoldDB" id="A0A9P4R4E7"/>
<keyword evidence="2" id="KW-0489">Methyltransferase</keyword>
<sequence length="281" mass="30302">MPPFKPKQHTTLTPTQLSELQGDGSQQALRKALTLIPPLTPASVIHDNACGAGALTSVILTNTSPPPPVGLHIHATDFNAAFVDGVAAQIHQNGWPATAAVMDARKLDFPDATFSHSFTAFAFHCMPGADEAAREIFRTVVPGGVAVVSTWTELPHVAAFQAAHRTTRGAGTGMPVLLPEEELMAGAELVELLRGGGFERVETHEVVVRIGLGELGEWAQLGWSYLGRMGGEEEWFESDEERWDEAVRTVVREMQKGGRLEKGEDGRDYMRAVGCIAVATR</sequence>
<dbReference type="Gene3D" id="3.40.50.150">
    <property type="entry name" value="Vaccinia Virus protein VP39"/>
    <property type="match status" value="1"/>
</dbReference>
<dbReference type="InterPro" id="IPR041698">
    <property type="entry name" value="Methyltransf_25"/>
</dbReference>
<organism evidence="2 3">
    <name type="scientific">Polyplosphaeria fusca</name>
    <dbReference type="NCBI Taxonomy" id="682080"/>
    <lineage>
        <taxon>Eukaryota</taxon>
        <taxon>Fungi</taxon>
        <taxon>Dikarya</taxon>
        <taxon>Ascomycota</taxon>
        <taxon>Pezizomycotina</taxon>
        <taxon>Dothideomycetes</taxon>
        <taxon>Pleosporomycetidae</taxon>
        <taxon>Pleosporales</taxon>
        <taxon>Tetraplosphaeriaceae</taxon>
        <taxon>Polyplosphaeria</taxon>
    </lineage>
</organism>
<dbReference type="InterPro" id="IPR029063">
    <property type="entry name" value="SAM-dependent_MTases_sf"/>
</dbReference>
<dbReference type="Proteomes" id="UP000799444">
    <property type="component" value="Unassembled WGS sequence"/>
</dbReference>
<protein>
    <submittedName>
        <fullName evidence="2">S-adenosyl-L-methionine-dependent methyltransferase</fullName>
    </submittedName>
</protein>
<reference evidence="2" key="1">
    <citation type="journal article" date="2020" name="Stud. Mycol.">
        <title>101 Dothideomycetes genomes: a test case for predicting lifestyles and emergence of pathogens.</title>
        <authorList>
            <person name="Haridas S."/>
            <person name="Albert R."/>
            <person name="Binder M."/>
            <person name="Bloem J."/>
            <person name="Labutti K."/>
            <person name="Salamov A."/>
            <person name="Andreopoulos B."/>
            <person name="Baker S."/>
            <person name="Barry K."/>
            <person name="Bills G."/>
            <person name="Bluhm B."/>
            <person name="Cannon C."/>
            <person name="Castanera R."/>
            <person name="Culley D."/>
            <person name="Daum C."/>
            <person name="Ezra D."/>
            <person name="Gonzalez J."/>
            <person name="Henrissat B."/>
            <person name="Kuo A."/>
            <person name="Liang C."/>
            <person name="Lipzen A."/>
            <person name="Lutzoni F."/>
            <person name="Magnuson J."/>
            <person name="Mondo S."/>
            <person name="Nolan M."/>
            <person name="Ohm R."/>
            <person name="Pangilinan J."/>
            <person name="Park H.-J."/>
            <person name="Ramirez L."/>
            <person name="Alfaro M."/>
            <person name="Sun H."/>
            <person name="Tritt A."/>
            <person name="Yoshinaga Y."/>
            <person name="Zwiers L.-H."/>
            <person name="Turgeon B."/>
            <person name="Goodwin S."/>
            <person name="Spatafora J."/>
            <person name="Crous P."/>
            <person name="Grigoriev I."/>
        </authorList>
    </citation>
    <scope>NUCLEOTIDE SEQUENCE</scope>
    <source>
        <strain evidence="2">CBS 125425</strain>
    </source>
</reference>
<evidence type="ECO:0000313" key="2">
    <source>
        <dbReference type="EMBL" id="KAF2738917.1"/>
    </source>
</evidence>
<comment type="caution">
    <text evidence="2">The sequence shown here is derived from an EMBL/GenBank/DDBJ whole genome shotgun (WGS) entry which is preliminary data.</text>
</comment>
<dbReference type="OrthoDB" id="2013972at2759"/>
<dbReference type="Pfam" id="PF13649">
    <property type="entry name" value="Methyltransf_25"/>
    <property type="match status" value="1"/>
</dbReference>
<feature type="domain" description="Methyltransferase" evidence="1">
    <location>
        <begin position="47"/>
        <end position="144"/>
    </location>
</feature>
<dbReference type="GO" id="GO:0032259">
    <property type="term" value="P:methylation"/>
    <property type="evidence" value="ECO:0007669"/>
    <property type="project" value="UniProtKB-KW"/>
</dbReference>
<keyword evidence="3" id="KW-1185">Reference proteome</keyword>
<dbReference type="GO" id="GO:0008168">
    <property type="term" value="F:methyltransferase activity"/>
    <property type="evidence" value="ECO:0007669"/>
    <property type="project" value="UniProtKB-KW"/>
</dbReference>
<keyword evidence="2" id="KW-0808">Transferase</keyword>
<accession>A0A9P4R4E7</accession>
<proteinExistence type="predicted"/>
<name>A0A9P4R4E7_9PLEO</name>
<dbReference type="EMBL" id="ML996106">
    <property type="protein sequence ID" value="KAF2738917.1"/>
    <property type="molecule type" value="Genomic_DNA"/>
</dbReference>